<dbReference type="PANTHER" id="PTHR36933">
    <property type="entry name" value="SLL0788 PROTEIN"/>
    <property type="match status" value="1"/>
</dbReference>
<dbReference type="Pfam" id="PF03713">
    <property type="entry name" value="DUF305"/>
    <property type="match status" value="1"/>
</dbReference>
<protein>
    <recommendedName>
        <fullName evidence="2">DUF305 domain-containing protein</fullName>
    </recommendedName>
</protein>
<sequence length="200" mass="20647">MKKILTISATALAAVTALSGCSTSADAGSMEGMDHGSSAISTAQSPAIGADHNAADTMFAQMMLPHHSQAVEMSDIMLAKPGLDAKIIALAKGIKAAQAPEISTMTDYLSAWGEPTTMTGDHAMAGMMTSADLDKLKAAQGIEAARMFLVQMTAHHEGALEMAKTEVTGGKNADAVTLAKLIVSSQEAEIKDMKKLLAAL</sequence>
<evidence type="ECO:0000256" key="1">
    <source>
        <dbReference type="SAM" id="SignalP"/>
    </source>
</evidence>
<keyword evidence="4" id="KW-1185">Reference proteome</keyword>
<evidence type="ECO:0000313" key="4">
    <source>
        <dbReference type="Proteomes" id="UP000062833"/>
    </source>
</evidence>
<gene>
    <name evidence="3" type="ORF">AOC05_08485</name>
</gene>
<dbReference type="RefSeq" id="WP_062006852.1">
    <property type="nucleotide sequence ID" value="NZ_CP012677.1"/>
</dbReference>
<dbReference type="Gene3D" id="1.20.1260.10">
    <property type="match status" value="1"/>
</dbReference>
<dbReference type="InterPro" id="IPR005183">
    <property type="entry name" value="DUF305_CopM-like"/>
</dbReference>
<dbReference type="EMBL" id="CP012677">
    <property type="protein sequence ID" value="ALE92347.1"/>
    <property type="molecule type" value="Genomic_DNA"/>
</dbReference>
<feature type="domain" description="DUF305" evidence="2">
    <location>
        <begin position="56"/>
        <end position="197"/>
    </location>
</feature>
<name>A0A0M4QMJ4_9MICC</name>
<dbReference type="Proteomes" id="UP000062833">
    <property type="component" value="Chromosome"/>
</dbReference>
<dbReference type="AlphaFoldDB" id="A0A0M4QMJ4"/>
<dbReference type="KEGG" id="aaq:AOC05_08485"/>
<dbReference type="PANTHER" id="PTHR36933:SF1">
    <property type="entry name" value="SLL0788 PROTEIN"/>
    <property type="match status" value="1"/>
</dbReference>
<dbReference type="PROSITE" id="PS51257">
    <property type="entry name" value="PROKAR_LIPOPROTEIN"/>
    <property type="match status" value="1"/>
</dbReference>
<evidence type="ECO:0000259" key="2">
    <source>
        <dbReference type="Pfam" id="PF03713"/>
    </source>
</evidence>
<feature type="chain" id="PRO_5005800348" description="DUF305 domain-containing protein" evidence="1">
    <location>
        <begin position="28"/>
        <end position="200"/>
    </location>
</feature>
<organism evidence="3 4">
    <name type="scientific">Arthrobacter alpinus</name>
    <dbReference type="NCBI Taxonomy" id="656366"/>
    <lineage>
        <taxon>Bacteria</taxon>
        <taxon>Bacillati</taxon>
        <taxon>Actinomycetota</taxon>
        <taxon>Actinomycetes</taxon>
        <taxon>Micrococcales</taxon>
        <taxon>Micrococcaceae</taxon>
        <taxon>Arthrobacter</taxon>
    </lineage>
</organism>
<dbReference type="InterPro" id="IPR012347">
    <property type="entry name" value="Ferritin-like"/>
</dbReference>
<evidence type="ECO:0000313" key="3">
    <source>
        <dbReference type="EMBL" id="ALE92347.1"/>
    </source>
</evidence>
<feature type="signal peptide" evidence="1">
    <location>
        <begin position="1"/>
        <end position="27"/>
    </location>
</feature>
<dbReference type="OrthoDB" id="26872at2"/>
<accession>A0A0M4QMJ4</accession>
<dbReference type="PATRIC" id="fig|656366.3.peg.1830"/>
<reference evidence="4" key="1">
    <citation type="submission" date="2015-09" db="EMBL/GenBank/DDBJ databases">
        <title>Complete genome of Arthrobacter alpinus strain R3.8.</title>
        <authorList>
            <person name="See-Too W.S."/>
            <person name="Chan K.G."/>
        </authorList>
    </citation>
    <scope>NUCLEOTIDE SEQUENCE [LARGE SCALE GENOMIC DNA]</scope>
    <source>
        <strain evidence="4">R3.8</strain>
    </source>
</reference>
<proteinExistence type="predicted"/>
<keyword evidence="1" id="KW-0732">Signal</keyword>